<proteinExistence type="predicted"/>
<dbReference type="RefSeq" id="WP_095510459.1">
    <property type="nucleotide sequence ID" value="NZ_MQWD01000001.1"/>
</dbReference>
<keyword evidence="1" id="KW-1133">Transmembrane helix</keyword>
<feature type="transmembrane region" description="Helical" evidence="1">
    <location>
        <begin position="41"/>
        <end position="59"/>
    </location>
</feature>
<accession>A0A271J006</accession>
<sequence length="66" mass="6854">MTRLDRLGLSLLAGGIGLGVVNVVTWALGRGMGAWRPPLSGALMAAGLVLLAVGVSRGIRQQREED</sequence>
<reference evidence="2 3" key="1">
    <citation type="submission" date="2016-11" db="EMBL/GenBank/DDBJ databases">
        <title>Study of marine rhodopsin-containing bacteria.</title>
        <authorList>
            <person name="Yoshizawa S."/>
            <person name="Kumagai Y."/>
            <person name="Kogure K."/>
        </authorList>
    </citation>
    <scope>NUCLEOTIDE SEQUENCE [LARGE SCALE GENOMIC DNA]</scope>
    <source>
        <strain evidence="2 3">SAORIC-28</strain>
    </source>
</reference>
<evidence type="ECO:0000313" key="2">
    <source>
        <dbReference type="EMBL" id="PAP76793.1"/>
    </source>
</evidence>
<keyword evidence="1" id="KW-0472">Membrane</keyword>
<gene>
    <name evidence="2" type="ORF">BSZ37_10275</name>
</gene>
<comment type="caution">
    <text evidence="2">The sequence shown here is derived from an EMBL/GenBank/DDBJ whole genome shotgun (WGS) entry which is preliminary data.</text>
</comment>
<name>A0A271J006_9BACT</name>
<protein>
    <submittedName>
        <fullName evidence="2">Uncharacterized protein</fullName>
    </submittedName>
</protein>
<feature type="transmembrane region" description="Helical" evidence="1">
    <location>
        <begin position="7"/>
        <end position="29"/>
    </location>
</feature>
<keyword evidence="3" id="KW-1185">Reference proteome</keyword>
<dbReference type="EMBL" id="MQWD01000001">
    <property type="protein sequence ID" value="PAP76793.1"/>
    <property type="molecule type" value="Genomic_DNA"/>
</dbReference>
<keyword evidence="1" id="KW-0812">Transmembrane</keyword>
<evidence type="ECO:0000313" key="3">
    <source>
        <dbReference type="Proteomes" id="UP000216339"/>
    </source>
</evidence>
<dbReference type="Proteomes" id="UP000216339">
    <property type="component" value="Unassembled WGS sequence"/>
</dbReference>
<evidence type="ECO:0000256" key="1">
    <source>
        <dbReference type="SAM" id="Phobius"/>
    </source>
</evidence>
<organism evidence="2 3">
    <name type="scientific">Rubrivirga marina</name>
    <dbReference type="NCBI Taxonomy" id="1196024"/>
    <lineage>
        <taxon>Bacteria</taxon>
        <taxon>Pseudomonadati</taxon>
        <taxon>Rhodothermota</taxon>
        <taxon>Rhodothermia</taxon>
        <taxon>Rhodothermales</taxon>
        <taxon>Rubricoccaceae</taxon>
        <taxon>Rubrivirga</taxon>
    </lineage>
</organism>
<dbReference type="AlphaFoldDB" id="A0A271J006"/>